<comment type="catalytic activity">
    <reaction evidence="3">
        <text>L-glutaminyl-[protein] + H2O = L-glutamyl-[protein] + NH4(+)</text>
        <dbReference type="Rhea" id="RHEA:16441"/>
        <dbReference type="Rhea" id="RHEA-COMP:10207"/>
        <dbReference type="Rhea" id="RHEA-COMP:10208"/>
        <dbReference type="ChEBI" id="CHEBI:15377"/>
        <dbReference type="ChEBI" id="CHEBI:28938"/>
        <dbReference type="ChEBI" id="CHEBI:29973"/>
        <dbReference type="ChEBI" id="CHEBI:30011"/>
        <dbReference type="EC" id="3.5.1.44"/>
    </reaction>
</comment>
<dbReference type="InterPro" id="IPR005659">
    <property type="entry name" value="Chemorcpt_Glu_NH3ase_CheD"/>
</dbReference>
<keyword evidence="2 3" id="KW-0378">Hydrolase</keyword>
<dbReference type="Proteomes" id="UP000304912">
    <property type="component" value="Chromosome"/>
</dbReference>
<name>A0A5B7Y997_9ALTE</name>
<evidence type="ECO:0000256" key="3">
    <source>
        <dbReference type="HAMAP-Rule" id="MF_01440"/>
    </source>
</evidence>
<dbReference type="EMBL" id="CP039852">
    <property type="protein sequence ID" value="QCZ92214.1"/>
    <property type="molecule type" value="Genomic_DNA"/>
</dbReference>
<accession>A0A5B7Y997</accession>
<comment type="similarity">
    <text evidence="3">Belongs to the CheD family.</text>
</comment>
<dbReference type="CDD" id="cd16352">
    <property type="entry name" value="CheD"/>
    <property type="match status" value="1"/>
</dbReference>
<sequence length="214" mass="23915">MPYQPLQESYYDRRFGCEAIKLLPGQYAATAAQKVLVATLGGCVTACVFDPVNRVGGINRLLLPSSMYTPLCATARHEYGEEALNTLVSRVLQLGAEKPQLCVKLFGGADILNLGAESAPGKLTVDFVAQYFRHQRIPIINADTGGTIARKVYFFPRTGEVLIKKITRFNNDTILARESEHRYHLSRQLLKTQNKSCHFEQDHTTYNEQNAGYT</sequence>
<reference evidence="4 5" key="1">
    <citation type="submission" date="2019-04" db="EMBL/GenBank/DDBJ databases">
        <title>Salinimonas iocasae sp. nov., a halophilic bacterium isolated from the outer tube casing of tubeworms in Okinawa Trough.</title>
        <authorList>
            <person name="Zhang H."/>
            <person name="Wang H."/>
            <person name="Li C."/>
        </authorList>
    </citation>
    <scope>NUCLEOTIDE SEQUENCE [LARGE SCALE GENOMIC DNA]</scope>
    <source>
        <strain evidence="4 5">KX18D6</strain>
    </source>
</reference>
<dbReference type="Gene3D" id="3.30.1330.200">
    <property type="match status" value="1"/>
</dbReference>
<dbReference type="KEGG" id="salk:FBQ74_01420"/>
<gene>
    <name evidence="3" type="primary">cheD</name>
    <name evidence="4" type="ORF">FBQ74_01420</name>
</gene>
<dbReference type="PANTHER" id="PTHR35147">
    <property type="entry name" value="CHEMORECEPTOR GLUTAMINE DEAMIDASE CHED-RELATED"/>
    <property type="match status" value="1"/>
</dbReference>
<evidence type="ECO:0000313" key="4">
    <source>
        <dbReference type="EMBL" id="QCZ92214.1"/>
    </source>
</evidence>
<protein>
    <recommendedName>
        <fullName evidence="3">Probable chemoreceptor glutamine deamidase CheD</fullName>
        <ecNumber evidence="3">3.5.1.44</ecNumber>
    </recommendedName>
</protein>
<proteinExistence type="inferred from homology"/>
<dbReference type="EC" id="3.5.1.44" evidence="3"/>
<dbReference type="SUPFAM" id="SSF64438">
    <property type="entry name" value="CNF1/YfiH-like putative cysteine hydrolases"/>
    <property type="match status" value="1"/>
</dbReference>
<keyword evidence="5" id="KW-1185">Reference proteome</keyword>
<organism evidence="4 5">
    <name type="scientific">Salinimonas iocasae</name>
    <dbReference type="NCBI Taxonomy" id="2572577"/>
    <lineage>
        <taxon>Bacteria</taxon>
        <taxon>Pseudomonadati</taxon>
        <taxon>Pseudomonadota</taxon>
        <taxon>Gammaproteobacteria</taxon>
        <taxon>Alteromonadales</taxon>
        <taxon>Alteromonadaceae</taxon>
        <taxon>Alteromonas/Salinimonas group</taxon>
        <taxon>Salinimonas</taxon>
    </lineage>
</organism>
<keyword evidence="1 3" id="KW-0145">Chemotaxis</keyword>
<dbReference type="InterPro" id="IPR011324">
    <property type="entry name" value="Cytotoxic_necrot_fac-like_cat"/>
</dbReference>
<dbReference type="RefSeq" id="WP_139754976.1">
    <property type="nucleotide sequence ID" value="NZ_CP039852.1"/>
</dbReference>
<dbReference type="OrthoDB" id="9807202at2"/>
<dbReference type="GO" id="GO:0050568">
    <property type="term" value="F:protein-glutamine glutaminase activity"/>
    <property type="evidence" value="ECO:0007669"/>
    <property type="project" value="UniProtKB-UniRule"/>
</dbReference>
<dbReference type="GO" id="GO:0006935">
    <property type="term" value="P:chemotaxis"/>
    <property type="evidence" value="ECO:0007669"/>
    <property type="project" value="UniProtKB-UniRule"/>
</dbReference>
<keyword evidence="4" id="KW-0675">Receptor</keyword>
<dbReference type="Pfam" id="PF03975">
    <property type="entry name" value="CheD"/>
    <property type="match status" value="1"/>
</dbReference>
<evidence type="ECO:0000256" key="2">
    <source>
        <dbReference type="ARBA" id="ARBA00022801"/>
    </source>
</evidence>
<dbReference type="InterPro" id="IPR038592">
    <property type="entry name" value="CheD-like_sf"/>
</dbReference>
<evidence type="ECO:0000256" key="1">
    <source>
        <dbReference type="ARBA" id="ARBA00022500"/>
    </source>
</evidence>
<dbReference type="AlphaFoldDB" id="A0A5B7Y997"/>
<evidence type="ECO:0000313" key="5">
    <source>
        <dbReference type="Proteomes" id="UP000304912"/>
    </source>
</evidence>
<dbReference type="PANTHER" id="PTHR35147:SF2">
    <property type="entry name" value="CHEMORECEPTOR GLUTAMINE DEAMIDASE CHED-RELATED"/>
    <property type="match status" value="1"/>
</dbReference>
<dbReference type="HAMAP" id="MF_01440">
    <property type="entry name" value="CheD"/>
    <property type="match status" value="1"/>
</dbReference>
<comment type="function">
    <text evidence="3">Probably deamidates glutamine residues to glutamate on methyl-accepting chemotaxis receptors (MCPs), playing an important role in chemotaxis.</text>
</comment>